<keyword evidence="5" id="KW-1185">Reference proteome</keyword>
<organism evidence="4 5">
    <name type="scientific">Cristinia sonorae</name>
    <dbReference type="NCBI Taxonomy" id="1940300"/>
    <lineage>
        <taxon>Eukaryota</taxon>
        <taxon>Fungi</taxon>
        <taxon>Dikarya</taxon>
        <taxon>Basidiomycota</taxon>
        <taxon>Agaricomycotina</taxon>
        <taxon>Agaricomycetes</taxon>
        <taxon>Agaricomycetidae</taxon>
        <taxon>Agaricales</taxon>
        <taxon>Pleurotineae</taxon>
        <taxon>Stephanosporaceae</taxon>
        <taxon>Cristinia</taxon>
    </lineage>
</organism>
<name>A0A8K0XP49_9AGAR</name>
<dbReference type="PRINTS" id="PR00081">
    <property type="entry name" value="GDHRDH"/>
</dbReference>
<protein>
    <submittedName>
        <fullName evidence="4">NAD-P-binding protein</fullName>
    </submittedName>
</protein>
<evidence type="ECO:0000256" key="3">
    <source>
        <dbReference type="ARBA" id="ARBA00023002"/>
    </source>
</evidence>
<keyword evidence="2" id="KW-0521">NADP</keyword>
<dbReference type="InterPro" id="IPR002347">
    <property type="entry name" value="SDR_fam"/>
</dbReference>
<dbReference type="Gene3D" id="3.40.50.720">
    <property type="entry name" value="NAD(P)-binding Rossmann-like Domain"/>
    <property type="match status" value="1"/>
</dbReference>
<evidence type="ECO:0000256" key="2">
    <source>
        <dbReference type="ARBA" id="ARBA00022857"/>
    </source>
</evidence>
<dbReference type="Proteomes" id="UP000813824">
    <property type="component" value="Unassembled WGS sequence"/>
</dbReference>
<gene>
    <name evidence="4" type="ORF">BXZ70DRAFT_943960</name>
</gene>
<dbReference type="GO" id="GO:0016491">
    <property type="term" value="F:oxidoreductase activity"/>
    <property type="evidence" value="ECO:0007669"/>
    <property type="project" value="UniProtKB-KW"/>
</dbReference>
<sequence length="346" mass="38494">MSGWWRKKEAKSVYEPSRDIPDLTGKVIIVTGANSGLGYETAKQLYAHNAKVYLACRSEQKAKDAITRMKDELFKANLENKGELVWLDLDLNDPKKAKKAAEEFMLLEERLDVLVNNAGCTSGTYVNGPETYDIQRVMMVNHLSPFVFTLTLLPLLTRTASEPGSDVRIVNLSSGQVKSPNQRLGRLHFRNRDDFNDLHKDELAPVRGRYAMSKTANALFTTALQARFEKDGIPIIAAAVDPGLVDTEGIRNVMLPSLPKAFQMLYSLHISRTFVAPSKGAHAQLFASTAPQLRSSYIELKSPLLWIQPDCSVTKCPNQTCENLELAEELWTGSVKVLEEIGVAVQ</sequence>
<proteinExistence type="inferred from homology"/>
<dbReference type="PANTHER" id="PTHR24320">
    <property type="entry name" value="RETINOL DEHYDROGENASE"/>
    <property type="match status" value="1"/>
</dbReference>
<evidence type="ECO:0000313" key="5">
    <source>
        <dbReference type="Proteomes" id="UP000813824"/>
    </source>
</evidence>
<dbReference type="InterPro" id="IPR036291">
    <property type="entry name" value="NAD(P)-bd_dom_sf"/>
</dbReference>
<dbReference type="SUPFAM" id="SSF51735">
    <property type="entry name" value="NAD(P)-binding Rossmann-fold domains"/>
    <property type="match status" value="1"/>
</dbReference>
<accession>A0A8K0XP49</accession>
<dbReference type="EMBL" id="JAEVFJ010000021">
    <property type="protein sequence ID" value="KAH8097016.1"/>
    <property type="molecule type" value="Genomic_DNA"/>
</dbReference>
<comment type="similarity">
    <text evidence="1">Belongs to the short-chain dehydrogenases/reductases (SDR) family.</text>
</comment>
<evidence type="ECO:0000256" key="1">
    <source>
        <dbReference type="ARBA" id="ARBA00006484"/>
    </source>
</evidence>
<dbReference type="PANTHER" id="PTHR24320:SF282">
    <property type="entry name" value="WW DOMAIN-CONTAINING OXIDOREDUCTASE"/>
    <property type="match status" value="1"/>
</dbReference>
<comment type="caution">
    <text evidence="4">The sequence shown here is derived from an EMBL/GenBank/DDBJ whole genome shotgun (WGS) entry which is preliminary data.</text>
</comment>
<dbReference type="Pfam" id="PF00106">
    <property type="entry name" value="adh_short"/>
    <property type="match status" value="1"/>
</dbReference>
<reference evidence="4" key="1">
    <citation type="journal article" date="2021" name="New Phytol.">
        <title>Evolutionary innovations through gain and loss of genes in the ectomycorrhizal Boletales.</title>
        <authorList>
            <person name="Wu G."/>
            <person name="Miyauchi S."/>
            <person name="Morin E."/>
            <person name="Kuo A."/>
            <person name="Drula E."/>
            <person name="Varga T."/>
            <person name="Kohler A."/>
            <person name="Feng B."/>
            <person name="Cao Y."/>
            <person name="Lipzen A."/>
            <person name="Daum C."/>
            <person name="Hundley H."/>
            <person name="Pangilinan J."/>
            <person name="Johnson J."/>
            <person name="Barry K."/>
            <person name="LaButti K."/>
            <person name="Ng V."/>
            <person name="Ahrendt S."/>
            <person name="Min B."/>
            <person name="Choi I.G."/>
            <person name="Park H."/>
            <person name="Plett J.M."/>
            <person name="Magnuson J."/>
            <person name="Spatafora J.W."/>
            <person name="Nagy L.G."/>
            <person name="Henrissat B."/>
            <person name="Grigoriev I.V."/>
            <person name="Yang Z.L."/>
            <person name="Xu J."/>
            <person name="Martin F.M."/>
        </authorList>
    </citation>
    <scope>NUCLEOTIDE SEQUENCE</scope>
    <source>
        <strain evidence="4">KKN 215</strain>
    </source>
</reference>
<evidence type="ECO:0000313" key="4">
    <source>
        <dbReference type="EMBL" id="KAH8097016.1"/>
    </source>
</evidence>
<dbReference type="AlphaFoldDB" id="A0A8K0XP49"/>
<dbReference type="OrthoDB" id="191139at2759"/>
<keyword evidence="3" id="KW-0560">Oxidoreductase</keyword>